<dbReference type="Pfam" id="PF10391">
    <property type="entry name" value="DNA_pol_lambd_f"/>
    <property type="match status" value="1"/>
</dbReference>
<feature type="region of interest" description="Disordered" evidence="13">
    <location>
        <begin position="272"/>
        <end position="307"/>
    </location>
</feature>
<accession>A0A8S1J7W9</accession>
<evidence type="ECO:0000256" key="2">
    <source>
        <dbReference type="ARBA" id="ARBA00004123"/>
    </source>
</evidence>
<evidence type="ECO:0000256" key="7">
    <source>
        <dbReference type="ARBA" id="ARBA00022705"/>
    </source>
</evidence>
<protein>
    <recommendedName>
        <fullName evidence="12">DNA polymerase</fullName>
        <ecNumber evidence="12">2.7.7.7</ecNumber>
    </recommendedName>
</protein>
<sequence length="661" mass="71094">MALRLVQLGSERPVQADDEGRWVLGRCRELGIASPTVSRRHCSLTPCEGPEAGAVVIASKKRLVLRRGGEGAAVDVVERWGRAKMFVGDTLFLLGDPDDHSSFAHGFTLRAGSREASPKGCRFVFASSSHTSTLRALARRFGATVDDEVGEATTHVIGALSPTGIAQGGEGPQVSGSAPGVFYVLPAFVSDSIAAGARLQEEKYAAGGDRQPAASAGPLEVHPSMISMASTICSGDDPQESFRWAARGVSEASVPAQDSGIAPSPYANPVNFPGLKSTVPGGEPPFVKRPIEDEGPSGSSPKRARTQVPTEVAFDERKSPFQGHQVPDILKSLGAGRAAWGESGNWVEQWDESSARETVAKLRTHWHRAWTSAEPATSAAAQEASPTPGSGLEEEREDVGLVNRVCGHAACGAQTFCIVEQLEEVKRHYQGRVDQFRIKAVNRGISLIVEAGFALVTPQDVERLHLGEKTAQKVLELLATGRLRRNEEMESSELRRTLSAFEAVWGVGPATAESWYRAGCRSIDDVRRRGDLTETQVVGLKYYEDFQQTIPRDEVEAIAEEVCALAAREIATVAGVEESRVRAEGHARPMGSYLRGKPRTGDIDVLISPPPLDAPPSCGEILERLLHALLEAGIVTQDMHPARYISHRQLGCNGNFVTREG</sequence>
<dbReference type="InterPro" id="IPR002054">
    <property type="entry name" value="DNA-dir_DNA_pol_X"/>
</dbReference>
<comment type="caution">
    <text evidence="15">The sequence shown here is derived from an EMBL/GenBank/DDBJ whole genome shotgun (WGS) entry which is preliminary data.</text>
</comment>
<feature type="compositionally biased region" description="Low complexity" evidence="13">
    <location>
        <begin position="371"/>
        <end position="388"/>
    </location>
</feature>
<dbReference type="InterPro" id="IPR001357">
    <property type="entry name" value="BRCT_dom"/>
</dbReference>
<dbReference type="SUPFAM" id="SSF81301">
    <property type="entry name" value="Nucleotidyltransferase"/>
    <property type="match status" value="1"/>
</dbReference>
<dbReference type="InterPro" id="IPR043519">
    <property type="entry name" value="NT_sf"/>
</dbReference>
<dbReference type="OrthoDB" id="205514at2759"/>
<dbReference type="PRINTS" id="PR00870">
    <property type="entry name" value="DNAPOLXBETA"/>
</dbReference>
<comment type="catalytic activity">
    <reaction evidence="12">
        <text>DNA(n) + a 2'-deoxyribonucleoside 5'-triphosphate = DNA(n+1) + diphosphate</text>
        <dbReference type="Rhea" id="RHEA:22508"/>
        <dbReference type="Rhea" id="RHEA-COMP:17339"/>
        <dbReference type="Rhea" id="RHEA-COMP:17340"/>
        <dbReference type="ChEBI" id="CHEBI:33019"/>
        <dbReference type="ChEBI" id="CHEBI:61560"/>
        <dbReference type="ChEBI" id="CHEBI:173112"/>
        <dbReference type="EC" id="2.7.7.7"/>
    </reaction>
</comment>
<name>A0A8S1J7W9_9CHLO</name>
<dbReference type="InterPro" id="IPR018944">
    <property type="entry name" value="DNA_pol_lambd_fingers_domain"/>
</dbReference>
<dbReference type="EC" id="2.7.7.7" evidence="12"/>
<dbReference type="GO" id="GO:0005634">
    <property type="term" value="C:nucleus"/>
    <property type="evidence" value="ECO:0007669"/>
    <property type="project" value="UniProtKB-SubCell"/>
</dbReference>
<feature type="region of interest" description="Disordered" evidence="13">
    <location>
        <begin position="371"/>
        <end position="396"/>
    </location>
</feature>
<dbReference type="GO" id="GO:0046872">
    <property type="term" value="F:metal ion binding"/>
    <property type="evidence" value="ECO:0007669"/>
    <property type="project" value="UniProtKB-UniRule"/>
</dbReference>
<evidence type="ECO:0000256" key="12">
    <source>
        <dbReference type="RuleBase" id="RU366014"/>
    </source>
</evidence>
<dbReference type="Pfam" id="PF14792">
    <property type="entry name" value="DNA_pol_B_palm"/>
    <property type="match status" value="1"/>
</dbReference>
<dbReference type="AlphaFoldDB" id="A0A8S1J7W9"/>
<dbReference type="PROSITE" id="PS50172">
    <property type="entry name" value="BRCT"/>
    <property type="match status" value="1"/>
</dbReference>
<dbReference type="GO" id="GO:0003677">
    <property type="term" value="F:DNA binding"/>
    <property type="evidence" value="ECO:0007669"/>
    <property type="project" value="UniProtKB-UniRule"/>
</dbReference>
<evidence type="ECO:0000256" key="11">
    <source>
        <dbReference type="PIRSR" id="PIRSR622312-50"/>
    </source>
</evidence>
<keyword evidence="12" id="KW-0227">DNA damage</keyword>
<dbReference type="InterPro" id="IPR022312">
    <property type="entry name" value="DNA_pol_X"/>
</dbReference>
<evidence type="ECO:0000256" key="10">
    <source>
        <dbReference type="ARBA" id="ARBA00023242"/>
    </source>
</evidence>
<evidence type="ECO:0000313" key="16">
    <source>
        <dbReference type="Proteomes" id="UP000708148"/>
    </source>
</evidence>
<keyword evidence="12" id="KW-0234">DNA repair</keyword>
<dbReference type="SUPFAM" id="SSF81585">
    <property type="entry name" value="PsbU/PolX domain-like"/>
    <property type="match status" value="1"/>
</dbReference>
<feature type="active site" description="Nucleophile; Schiff-base intermediate with DNA; for 5'-dRP lyase activity" evidence="11">
    <location>
        <position position="473"/>
    </location>
</feature>
<keyword evidence="10 12" id="KW-0539">Nucleus</keyword>
<evidence type="ECO:0000259" key="14">
    <source>
        <dbReference type="PROSITE" id="PS50172"/>
    </source>
</evidence>
<comment type="cofactor">
    <cofactor evidence="1">
        <name>Mn(2+)</name>
        <dbReference type="ChEBI" id="CHEBI:29035"/>
    </cofactor>
</comment>
<dbReference type="PANTHER" id="PTHR11276">
    <property type="entry name" value="DNA POLYMERASE TYPE-X FAMILY MEMBER"/>
    <property type="match status" value="1"/>
</dbReference>
<dbReference type="EMBL" id="CAJHUC010001066">
    <property type="protein sequence ID" value="CAD7699589.1"/>
    <property type="molecule type" value="Genomic_DNA"/>
</dbReference>
<dbReference type="InterPro" id="IPR002008">
    <property type="entry name" value="DNA_pol_X_beta-like"/>
</dbReference>
<evidence type="ECO:0000256" key="13">
    <source>
        <dbReference type="SAM" id="MobiDB-lite"/>
    </source>
</evidence>
<comment type="similarity">
    <text evidence="3 12">Belongs to the DNA polymerase type-X family.</text>
</comment>
<evidence type="ECO:0000256" key="9">
    <source>
        <dbReference type="ARBA" id="ARBA00023239"/>
    </source>
</evidence>
<dbReference type="GO" id="GO:0006303">
    <property type="term" value="P:double-strand break repair via nonhomologous end joining"/>
    <property type="evidence" value="ECO:0007669"/>
    <property type="project" value="TreeGrafter"/>
</dbReference>
<feature type="domain" description="BRCT" evidence="14">
    <location>
        <begin position="81"/>
        <end position="206"/>
    </location>
</feature>
<dbReference type="SUPFAM" id="SSF52113">
    <property type="entry name" value="BRCT domain"/>
    <property type="match status" value="1"/>
</dbReference>
<reference evidence="15" key="1">
    <citation type="submission" date="2020-12" db="EMBL/GenBank/DDBJ databases">
        <authorList>
            <person name="Iha C."/>
        </authorList>
    </citation>
    <scope>NUCLEOTIDE SEQUENCE</scope>
</reference>
<evidence type="ECO:0000256" key="1">
    <source>
        <dbReference type="ARBA" id="ARBA00001936"/>
    </source>
</evidence>
<dbReference type="Proteomes" id="UP000708148">
    <property type="component" value="Unassembled WGS sequence"/>
</dbReference>
<dbReference type="GO" id="GO:0016829">
    <property type="term" value="F:lyase activity"/>
    <property type="evidence" value="ECO:0007669"/>
    <property type="project" value="UniProtKB-KW"/>
</dbReference>
<evidence type="ECO:0000256" key="5">
    <source>
        <dbReference type="ARBA" id="ARBA00022679"/>
    </source>
</evidence>
<evidence type="ECO:0000256" key="6">
    <source>
        <dbReference type="ARBA" id="ARBA00022695"/>
    </source>
</evidence>
<dbReference type="GO" id="GO:0003887">
    <property type="term" value="F:DNA-directed DNA polymerase activity"/>
    <property type="evidence" value="ECO:0007669"/>
    <property type="project" value="UniProtKB-UniRule"/>
</dbReference>
<dbReference type="InterPro" id="IPR008984">
    <property type="entry name" value="SMAD_FHA_dom_sf"/>
</dbReference>
<evidence type="ECO:0000313" key="15">
    <source>
        <dbReference type="EMBL" id="CAD7699589.1"/>
    </source>
</evidence>
<dbReference type="Gene3D" id="3.40.50.10190">
    <property type="entry name" value="BRCT domain"/>
    <property type="match status" value="1"/>
</dbReference>
<comment type="function">
    <text evidence="12">DNA polymerase that functions in several pathways of DNA repair. Involved in base excision repair (BER) responsible for repair of lesions that give rise to abasic (AP) sites in DNA. Also contributes to DNA double-strand break repair by non-homologous end joining and homologous recombination. Has both template-dependent and template-independent (terminal transferase) DNA polymerase activities. Has also a 5'-deoxyribose-5-phosphate lyase (dRP lyase) activity.</text>
</comment>
<keyword evidence="9" id="KW-0456">Lyase</keyword>
<keyword evidence="4" id="KW-0237">DNA synthesis</keyword>
<dbReference type="Gene3D" id="1.10.150.110">
    <property type="entry name" value="DNA polymerase beta, N-terminal domain-like"/>
    <property type="match status" value="1"/>
</dbReference>
<evidence type="ECO:0000256" key="3">
    <source>
        <dbReference type="ARBA" id="ARBA00008323"/>
    </source>
</evidence>
<dbReference type="InterPro" id="IPR036420">
    <property type="entry name" value="BRCT_dom_sf"/>
</dbReference>
<keyword evidence="8" id="KW-0479">Metal-binding</keyword>
<dbReference type="SUPFAM" id="SSF49879">
    <property type="entry name" value="SMAD/FHA domain"/>
    <property type="match status" value="1"/>
</dbReference>
<dbReference type="InterPro" id="IPR027421">
    <property type="entry name" value="DNA_pol_lamdba_lyase_dom_sf"/>
</dbReference>
<keyword evidence="6 12" id="KW-0548">Nucleotidyltransferase</keyword>
<dbReference type="Gene3D" id="3.30.460.10">
    <property type="entry name" value="Beta Polymerase, domain 2"/>
    <property type="match status" value="1"/>
</dbReference>
<proteinExistence type="inferred from homology"/>
<dbReference type="SMART" id="SM00483">
    <property type="entry name" value="POLXc"/>
    <property type="match status" value="1"/>
</dbReference>
<dbReference type="PANTHER" id="PTHR11276:SF28">
    <property type="entry name" value="DNA POLYMERASE LAMBDA"/>
    <property type="match status" value="1"/>
</dbReference>
<dbReference type="SUPFAM" id="SSF47802">
    <property type="entry name" value="DNA polymerase beta, N-terminal domain-like"/>
    <property type="match status" value="1"/>
</dbReference>
<comment type="subcellular location">
    <subcellularLocation>
        <location evidence="2 12">Nucleus</location>
    </subcellularLocation>
</comment>
<gene>
    <name evidence="15" type="ORF">OSTQU699_LOCUS4948</name>
</gene>
<evidence type="ECO:0000256" key="4">
    <source>
        <dbReference type="ARBA" id="ARBA00022634"/>
    </source>
</evidence>
<organism evidence="15 16">
    <name type="scientific">Ostreobium quekettii</name>
    <dbReference type="NCBI Taxonomy" id="121088"/>
    <lineage>
        <taxon>Eukaryota</taxon>
        <taxon>Viridiplantae</taxon>
        <taxon>Chlorophyta</taxon>
        <taxon>core chlorophytes</taxon>
        <taxon>Ulvophyceae</taxon>
        <taxon>TCBD clade</taxon>
        <taxon>Bryopsidales</taxon>
        <taxon>Ostreobineae</taxon>
        <taxon>Ostreobiaceae</taxon>
        <taxon>Ostreobium</taxon>
    </lineage>
</organism>
<dbReference type="InterPro" id="IPR028207">
    <property type="entry name" value="DNA_pol_B_palm_palm"/>
</dbReference>
<evidence type="ECO:0000256" key="8">
    <source>
        <dbReference type="ARBA" id="ARBA00022723"/>
    </source>
</evidence>
<keyword evidence="5 12" id="KW-0808">Transferase</keyword>
<keyword evidence="16" id="KW-1185">Reference proteome</keyword>
<dbReference type="FunFam" id="1.10.150.20:FF:000010">
    <property type="entry name" value="DNA polymerase lambda"/>
    <property type="match status" value="1"/>
</dbReference>
<keyword evidence="12" id="KW-0239">DNA-directed DNA polymerase</keyword>
<keyword evidence="7" id="KW-0235">DNA replication</keyword>
<dbReference type="Gene3D" id="1.10.150.20">
    <property type="entry name" value="5' to 3' exonuclease, C-terminal subdomain"/>
    <property type="match status" value="1"/>
</dbReference>